<proteinExistence type="predicted"/>
<dbReference type="PROSITE" id="PS50089">
    <property type="entry name" value="ZF_RING_2"/>
    <property type="match status" value="1"/>
</dbReference>
<dbReference type="Gene3D" id="3.30.40.10">
    <property type="entry name" value="Zinc/RING finger domain, C3HC4 (zinc finger)"/>
    <property type="match status" value="1"/>
</dbReference>
<evidence type="ECO:0000256" key="6">
    <source>
        <dbReference type="ARBA" id="ARBA00022786"/>
    </source>
</evidence>
<dbReference type="Pfam" id="PF13639">
    <property type="entry name" value="zf-RING_2"/>
    <property type="match status" value="1"/>
</dbReference>
<feature type="compositionally biased region" description="Polar residues" evidence="9">
    <location>
        <begin position="60"/>
        <end position="71"/>
    </location>
</feature>
<keyword evidence="5 8" id="KW-0863">Zinc-finger</keyword>
<comment type="caution">
    <text evidence="11">The sequence shown here is derived from an EMBL/GenBank/DDBJ whole genome shotgun (WGS) entry which is preliminary data.</text>
</comment>
<evidence type="ECO:0000256" key="9">
    <source>
        <dbReference type="SAM" id="MobiDB-lite"/>
    </source>
</evidence>
<evidence type="ECO:0000313" key="11">
    <source>
        <dbReference type="EMBL" id="KAG8368403.1"/>
    </source>
</evidence>
<dbReference type="InterPro" id="IPR001841">
    <property type="entry name" value="Znf_RING"/>
</dbReference>
<keyword evidence="7" id="KW-0862">Zinc</keyword>
<keyword evidence="3" id="KW-0808">Transferase</keyword>
<dbReference type="GO" id="GO:0008270">
    <property type="term" value="F:zinc ion binding"/>
    <property type="evidence" value="ECO:0007669"/>
    <property type="project" value="UniProtKB-KW"/>
</dbReference>
<feature type="region of interest" description="Disordered" evidence="9">
    <location>
        <begin position="23"/>
        <end position="81"/>
    </location>
</feature>
<evidence type="ECO:0000313" key="12">
    <source>
        <dbReference type="Proteomes" id="UP000826271"/>
    </source>
</evidence>
<feature type="compositionally biased region" description="Polar residues" evidence="9">
    <location>
        <begin position="213"/>
        <end position="240"/>
    </location>
</feature>
<comment type="catalytic activity">
    <reaction evidence="1">
        <text>S-ubiquitinyl-[E2 ubiquitin-conjugating enzyme]-L-cysteine + [acceptor protein]-L-lysine = [E2 ubiquitin-conjugating enzyme]-L-cysteine + N(6)-ubiquitinyl-[acceptor protein]-L-lysine.</text>
        <dbReference type="EC" id="2.3.2.27"/>
    </reaction>
</comment>
<evidence type="ECO:0000259" key="10">
    <source>
        <dbReference type="PROSITE" id="PS50089"/>
    </source>
</evidence>
<sequence length="658" mass="71675">MQRKRSASTAFPEPIDLNQVSFTNNTGMDNSTSGDHTLDVVSSDEDVGNTNAANNDANNFGESSTNTNNLQDRAGIDDSEMGLGWSSSLNASSGPDARSVDWSFEPTNTNSTSYIGNQVTGTSLSMQNYSLNHGHVRETEQIPTFYTNVGTSSGSSGTVLENNDASDPSFGIWDSSYKRKALEGTSGQVYPGGSSSSSEPMGKNIMQDPVPNRYTTPRSLSISSGPLNLSRTNQSEQLDPSSGVGMNRAAPAFYPSSRVPVIAESSSRNFTIRSNLMHHESVPFDAPRSTSGRNLGVYASQQESRTISNTDSSELRSSLALPTNPANTLSQPHIMHVNEARSTHSYPWNGSIGSRGHSSSGSFVVSGERGSEVNFRSSRRNNLEYPMNISTPETRDVVEDQIDWNVAPGASSSSRNRFGWRASSAALLPQQNRTLQTRQRLSEDAPSIPSPSIESDSEIRRSHFALIAAASSTSDEVANTSGAQDQSDQRRAAFLIEMPGDDVIGRRSLADLEGRHRLIRQVLNAVRRGVHLRAEDYVLIDPLINGFAELHDRHRDMRLDVDNMSYEELLALGEQIGEVSTGLSEEKIKGSMKQHKYEASGGSPILEPCCICREDYMIGDDIGVLDCGHEFHTSCVEQWLILKNICPICKTTALETQK</sequence>
<dbReference type="PANTHER" id="PTHR22937">
    <property type="entry name" value="E3 UBIQUITIN-PROTEIN LIGASE RNF165"/>
    <property type="match status" value="1"/>
</dbReference>
<evidence type="ECO:0000256" key="3">
    <source>
        <dbReference type="ARBA" id="ARBA00022679"/>
    </source>
</evidence>
<evidence type="ECO:0000256" key="2">
    <source>
        <dbReference type="ARBA" id="ARBA00012483"/>
    </source>
</evidence>
<dbReference type="InterPro" id="IPR045191">
    <property type="entry name" value="MBR1/2-like"/>
</dbReference>
<evidence type="ECO:0000256" key="5">
    <source>
        <dbReference type="ARBA" id="ARBA00022771"/>
    </source>
</evidence>
<dbReference type="Proteomes" id="UP000826271">
    <property type="component" value="Unassembled WGS sequence"/>
</dbReference>
<keyword evidence="4" id="KW-0479">Metal-binding</keyword>
<evidence type="ECO:0000256" key="4">
    <source>
        <dbReference type="ARBA" id="ARBA00022723"/>
    </source>
</evidence>
<keyword evidence="6" id="KW-0833">Ubl conjugation pathway</keyword>
<accession>A0AAV6WDX0</accession>
<dbReference type="PANTHER" id="PTHR22937:SF216">
    <property type="entry name" value="RING-TYPE E3 UBIQUITIN TRANSFERASE"/>
    <property type="match status" value="1"/>
</dbReference>
<organism evidence="11 12">
    <name type="scientific">Buddleja alternifolia</name>
    <dbReference type="NCBI Taxonomy" id="168488"/>
    <lineage>
        <taxon>Eukaryota</taxon>
        <taxon>Viridiplantae</taxon>
        <taxon>Streptophyta</taxon>
        <taxon>Embryophyta</taxon>
        <taxon>Tracheophyta</taxon>
        <taxon>Spermatophyta</taxon>
        <taxon>Magnoliopsida</taxon>
        <taxon>eudicotyledons</taxon>
        <taxon>Gunneridae</taxon>
        <taxon>Pentapetalae</taxon>
        <taxon>asterids</taxon>
        <taxon>lamiids</taxon>
        <taxon>Lamiales</taxon>
        <taxon>Scrophulariaceae</taxon>
        <taxon>Buddlejeae</taxon>
        <taxon>Buddleja</taxon>
    </lineage>
</organism>
<dbReference type="SUPFAM" id="SSF57850">
    <property type="entry name" value="RING/U-box"/>
    <property type="match status" value="1"/>
</dbReference>
<gene>
    <name evidence="11" type="ORF">BUALT_Bualt15G0041900</name>
</gene>
<reference evidence="11" key="1">
    <citation type="submission" date="2019-10" db="EMBL/GenBank/DDBJ databases">
        <authorList>
            <person name="Zhang R."/>
            <person name="Pan Y."/>
            <person name="Wang J."/>
            <person name="Ma R."/>
            <person name="Yu S."/>
        </authorList>
    </citation>
    <scope>NUCLEOTIDE SEQUENCE</scope>
    <source>
        <strain evidence="11">LA-IB0</strain>
        <tissue evidence="11">Leaf</tissue>
    </source>
</reference>
<protein>
    <recommendedName>
        <fullName evidence="2">RING-type E3 ubiquitin transferase</fullName>
        <ecNumber evidence="2">2.3.2.27</ecNumber>
    </recommendedName>
</protein>
<evidence type="ECO:0000256" key="8">
    <source>
        <dbReference type="PROSITE-ProRule" id="PRU00175"/>
    </source>
</evidence>
<feature type="region of interest" description="Disordered" evidence="9">
    <location>
        <begin position="429"/>
        <end position="457"/>
    </location>
</feature>
<feature type="compositionally biased region" description="Low complexity" evidence="9">
    <location>
        <begin position="49"/>
        <end position="59"/>
    </location>
</feature>
<feature type="compositionally biased region" description="Polar residues" evidence="9">
    <location>
        <begin position="23"/>
        <end position="35"/>
    </location>
</feature>
<keyword evidence="12" id="KW-1185">Reference proteome</keyword>
<dbReference type="InterPro" id="IPR013083">
    <property type="entry name" value="Znf_RING/FYVE/PHD"/>
</dbReference>
<dbReference type="SMART" id="SM00184">
    <property type="entry name" value="RING"/>
    <property type="match status" value="1"/>
</dbReference>
<feature type="region of interest" description="Disordered" evidence="9">
    <location>
        <begin position="184"/>
        <end position="244"/>
    </location>
</feature>
<dbReference type="EMBL" id="WHWC01000015">
    <property type="protein sequence ID" value="KAG8368403.1"/>
    <property type="molecule type" value="Genomic_DNA"/>
</dbReference>
<dbReference type="AlphaFoldDB" id="A0AAV6WDX0"/>
<evidence type="ECO:0000256" key="1">
    <source>
        <dbReference type="ARBA" id="ARBA00000900"/>
    </source>
</evidence>
<feature type="domain" description="RING-type" evidence="10">
    <location>
        <begin position="609"/>
        <end position="650"/>
    </location>
</feature>
<feature type="compositionally biased region" description="Low complexity" evidence="9">
    <location>
        <begin position="429"/>
        <end position="454"/>
    </location>
</feature>
<dbReference type="EC" id="2.3.2.27" evidence="2"/>
<dbReference type="GO" id="GO:0061630">
    <property type="term" value="F:ubiquitin protein ligase activity"/>
    <property type="evidence" value="ECO:0007669"/>
    <property type="project" value="UniProtKB-EC"/>
</dbReference>
<evidence type="ECO:0000256" key="7">
    <source>
        <dbReference type="ARBA" id="ARBA00022833"/>
    </source>
</evidence>
<feature type="region of interest" description="Disordered" evidence="9">
    <location>
        <begin position="299"/>
        <end position="330"/>
    </location>
</feature>
<name>A0AAV6WDX0_9LAMI</name>